<dbReference type="GO" id="GO:0003676">
    <property type="term" value="F:nucleic acid binding"/>
    <property type="evidence" value="ECO:0007669"/>
    <property type="project" value="InterPro"/>
</dbReference>
<protein>
    <recommendedName>
        <fullName evidence="3">Tc1-like transposase DDE domain-containing protein</fullName>
    </recommendedName>
</protein>
<reference evidence="1 2" key="1">
    <citation type="journal article" date="2019" name="Sci. Rep.">
        <title>Orb-weaving spider Araneus ventricosus genome elucidates the spidroin gene catalogue.</title>
        <authorList>
            <person name="Kono N."/>
            <person name="Nakamura H."/>
            <person name="Ohtoshi R."/>
            <person name="Moran D.A.P."/>
            <person name="Shinohara A."/>
            <person name="Yoshida Y."/>
            <person name="Fujiwara M."/>
            <person name="Mori M."/>
            <person name="Tomita M."/>
            <person name="Arakawa K."/>
        </authorList>
    </citation>
    <scope>NUCLEOTIDE SEQUENCE [LARGE SCALE GENOMIC DNA]</scope>
</reference>
<dbReference type="PANTHER" id="PTHR47326:SF1">
    <property type="entry name" value="HTH PSQ-TYPE DOMAIN-CONTAINING PROTEIN"/>
    <property type="match status" value="1"/>
</dbReference>
<evidence type="ECO:0008006" key="3">
    <source>
        <dbReference type="Google" id="ProtNLM"/>
    </source>
</evidence>
<accession>A0A4Y2B432</accession>
<evidence type="ECO:0000313" key="1">
    <source>
        <dbReference type="EMBL" id="GBL86758.1"/>
    </source>
</evidence>
<dbReference type="EMBL" id="BGPR01000050">
    <property type="protein sequence ID" value="GBL86758.1"/>
    <property type="molecule type" value="Genomic_DNA"/>
</dbReference>
<evidence type="ECO:0000313" key="2">
    <source>
        <dbReference type="Proteomes" id="UP000499080"/>
    </source>
</evidence>
<keyword evidence="2" id="KW-1185">Reference proteome</keyword>
<proteinExistence type="predicted"/>
<dbReference type="PANTHER" id="PTHR47326">
    <property type="entry name" value="TRANSPOSABLE ELEMENT TC3 TRANSPOSASE-LIKE PROTEIN"/>
    <property type="match status" value="1"/>
</dbReference>
<name>A0A4Y2B432_ARAVE</name>
<dbReference type="Proteomes" id="UP000499080">
    <property type="component" value="Unassembled WGS sequence"/>
</dbReference>
<dbReference type="Gene3D" id="3.30.420.10">
    <property type="entry name" value="Ribonuclease H-like superfamily/Ribonuclease H"/>
    <property type="match status" value="1"/>
</dbReference>
<comment type="caution">
    <text evidence="1">The sequence shown here is derived from an EMBL/GenBank/DDBJ whole genome shotgun (WGS) entry which is preliminary data.</text>
</comment>
<organism evidence="1 2">
    <name type="scientific">Araneus ventricosus</name>
    <name type="common">Orbweaver spider</name>
    <name type="synonym">Epeira ventricosa</name>
    <dbReference type="NCBI Taxonomy" id="182803"/>
    <lineage>
        <taxon>Eukaryota</taxon>
        <taxon>Metazoa</taxon>
        <taxon>Ecdysozoa</taxon>
        <taxon>Arthropoda</taxon>
        <taxon>Chelicerata</taxon>
        <taxon>Arachnida</taxon>
        <taxon>Araneae</taxon>
        <taxon>Araneomorphae</taxon>
        <taxon>Entelegynae</taxon>
        <taxon>Araneoidea</taxon>
        <taxon>Araneidae</taxon>
        <taxon>Araneus</taxon>
    </lineage>
</organism>
<sequence>MFNRQNTHWALENSTCSADIRHQMRFSINIWCGIFNNRLIGPVFFHSKLTSARYLELLLDVIPDFVENLPLFQLRNVWFQHDGAPEHKTSSVKQNLVEELTEQIIGYGVSKSDLHVHLI</sequence>
<gene>
    <name evidence="1" type="ORF">AVEN_96002_1</name>
</gene>
<dbReference type="AlphaFoldDB" id="A0A4Y2B432"/>
<dbReference type="OrthoDB" id="6435261at2759"/>
<dbReference type="InterPro" id="IPR036397">
    <property type="entry name" value="RNaseH_sf"/>
</dbReference>